<reference evidence="2 3" key="1">
    <citation type="submission" date="2016-07" db="EMBL/GenBank/DDBJ databases">
        <title>Caryophanon latum genome sequencing.</title>
        <authorList>
            <person name="Verma A."/>
            <person name="Pal Y."/>
            <person name="Krishnamurthi S."/>
        </authorList>
    </citation>
    <scope>NUCLEOTIDE SEQUENCE [LARGE SCALE GENOMIC DNA]</scope>
    <source>
        <strain evidence="2 3">DSM 14151</strain>
    </source>
</reference>
<comment type="caution">
    <text evidence="2">The sequence shown here is derived from an EMBL/GenBank/DDBJ whole genome shotgun (WGS) entry which is preliminary data.</text>
</comment>
<evidence type="ECO:0000313" key="2">
    <source>
        <dbReference type="EMBL" id="OCS90971.1"/>
    </source>
</evidence>
<dbReference type="PRINTS" id="PR00111">
    <property type="entry name" value="ABHYDROLASE"/>
</dbReference>
<feature type="domain" description="AB hydrolase-1" evidence="1">
    <location>
        <begin position="14"/>
        <end position="237"/>
    </location>
</feature>
<gene>
    <name evidence="2" type="ORF">A6K76_10390</name>
</gene>
<keyword evidence="3" id="KW-1185">Reference proteome</keyword>
<dbReference type="PANTHER" id="PTHR43798">
    <property type="entry name" value="MONOACYLGLYCEROL LIPASE"/>
    <property type="match status" value="1"/>
</dbReference>
<dbReference type="SUPFAM" id="SSF53474">
    <property type="entry name" value="alpha/beta-Hydrolases"/>
    <property type="match status" value="1"/>
</dbReference>
<dbReference type="InterPro" id="IPR050266">
    <property type="entry name" value="AB_hydrolase_sf"/>
</dbReference>
<name>A0A1C0YV16_9BACL</name>
<organism evidence="2 3">
    <name type="scientific">Caryophanon latum</name>
    <dbReference type="NCBI Taxonomy" id="33977"/>
    <lineage>
        <taxon>Bacteria</taxon>
        <taxon>Bacillati</taxon>
        <taxon>Bacillota</taxon>
        <taxon>Bacilli</taxon>
        <taxon>Bacillales</taxon>
        <taxon>Caryophanaceae</taxon>
        <taxon>Caryophanon</taxon>
    </lineage>
</organism>
<protein>
    <submittedName>
        <fullName evidence="2">2-succinyl-6-hydroxy-2, 4-cyclohexadiene-1-carboxylate synthase</fullName>
    </submittedName>
</protein>
<dbReference type="RefSeq" id="WP_066463920.1">
    <property type="nucleotide sequence ID" value="NZ_MATO01000032.1"/>
</dbReference>
<dbReference type="OrthoDB" id="9776853at2"/>
<accession>A0A1C0YV16</accession>
<dbReference type="Gene3D" id="3.40.50.1820">
    <property type="entry name" value="alpha/beta hydrolase"/>
    <property type="match status" value="1"/>
</dbReference>
<evidence type="ECO:0000313" key="3">
    <source>
        <dbReference type="Proteomes" id="UP000093482"/>
    </source>
</evidence>
<dbReference type="AlphaFoldDB" id="A0A1C0YV16"/>
<proteinExistence type="predicted"/>
<dbReference type="InterPro" id="IPR000073">
    <property type="entry name" value="AB_hydrolase_1"/>
</dbReference>
<dbReference type="Proteomes" id="UP000093482">
    <property type="component" value="Unassembled WGS sequence"/>
</dbReference>
<evidence type="ECO:0000259" key="1">
    <source>
        <dbReference type="Pfam" id="PF00561"/>
    </source>
</evidence>
<dbReference type="EMBL" id="MATO01000032">
    <property type="protein sequence ID" value="OCS90971.1"/>
    <property type="molecule type" value="Genomic_DNA"/>
</dbReference>
<sequence length="257" mass="30124">MLHYKIYSQHHQEWVVLVHGAGGSSSIWYRQIRAYRKQFNVLVVDLRGHGSSKFIHNPHRYTFELVSKDILDVLDHEGIDKAHFVGISLGTILIRQLAEEHPERIQSMILAGAVIRITPRLNVLLSIANSLKRFVPYMLLYRFFAWILMPKKVHEQSRSLFVEEAKKVQQREFLRWLSLTNSVTKRLLMFNERDTRIPTLYIMGDEDYMFLESVKEIVRSQPKSDLIILEQSGHVCNVDQPQLFNERSLSFLHKVAL</sequence>
<dbReference type="Pfam" id="PF00561">
    <property type="entry name" value="Abhydrolase_1"/>
    <property type="match status" value="1"/>
</dbReference>
<dbReference type="InterPro" id="IPR029058">
    <property type="entry name" value="AB_hydrolase_fold"/>
</dbReference>